<evidence type="ECO:0000256" key="3">
    <source>
        <dbReference type="ARBA" id="ARBA00022741"/>
    </source>
</evidence>
<accession>A0A645FR82</accession>
<evidence type="ECO:0000256" key="5">
    <source>
        <dbReference type="ARBA" id="ARBA00022840"/>
    </source>
</evidence>
<dbReference type="EC" id="2.7.13.3" evidence="8"/>
<dbReference type="PROSITE" id="PS50109">
    <property type="entry name" value="HIS_KIN"/>
    <property type="match status" value="1"/>
</dbReference>
<dbReference type="SMART" id="SM00387">
    <property type="entry name" value="HATPase_c"/>
    <property type="match status" value="1"/>
</dbReference>
<dbReference type="Gene3D" id="3.30.565.10">
    <property type="entry name" value="Histidine kinase-like ATPase, C-terminal domain"/>
    <property type="match status" value="1"/>
</dbReference>
<dbReference type="InterPro" id="IPR004358">
    <property type="entry name" value="Sig_transdc_His_kin-like_C"/>
</dbReference>
<comment type="caution">
    <text evidence="8">The sequence shown here is derived from an EMBL/GenBank/DDBJ whole genome shotgun (WGS) entry which is preliminary data.</text>
</comment>
<dbReference type="GO" id="GO:0005524">
    <property type="term" value="F:ATP binding"/>
    <property type="evidence" value="ECO:0007669"/>
    <property type="project" value="UniProtKB-KW"/>
</dbReference>
<evidence type="ECO:0000313" key="8">
    <source>
        <dbReference type="EMBL" id="MPN15919.1"/>
    </source>
</evidence>
<dbReference type="GO" id="GO:0004673">
    <property type="term" value="F:protein histidine kinase activity"/>
    <property type="evidence" value="ECO:0007669"/>
    <property type="project" value="UniProtKB-EC"/>
</dbReference>
<name>A0A645FR82_9ZZZZ</name>
<gene>
    <name evidence="8" type="primary">kinA_4</name>
    <name evidence="8" type="ORF">SDC9_163255</name>
</gene>
<evidence type="ECO:0000256" key="4">
    <source>
        <dbReference type="ARBA" id="ARBA00022777"/>
    </source>
</evidence>
<feature type="domain" description="Histidine kinase" evidence="7">
    <location>
        <begin position="1"/>
        <end position="106"/>
    </location>
</feature>
<dbReference type="PRINTS" id="PR00344">
    <property type="entry name" value="BCTRLSENSOR"/>
</dbReference>
<sequence length="118" mass="12340">MVQVITNLVNNAIDAMRPKGGGSINIDISSDSQALKITVKDYGTGVPEDVKNRLFKQMITSKGAQGTGLGIFISNSVIKAKFGGSMWYEDNPAGGAIFGISIPLEYVTSGIKKGGDGT</sequence>
<dbReference type="InterPro" id="IPR005467">
    <property type="entry name" value="His_kinase_dom"/>
</dbReference>
<dbReference type="GO" id="GO:0000160">
    <property type="term" value="P:phosphorelay signal transduction system"/>
    <property type="evidence" value="ECO:0007669"/>
    <property type="project" value="UniProtKB-KW"/>
</dbReference>
<reference evidence="8" key="1">
    <citation type="submission" date="2019-08" db="EMBL/GenBank/DDBJ databases">
        <authorList>
            <person name="Kucharzyk K."/>
            <person name="Murdoch R.W."/>
            <person name="Higgins S."/>
            <person name="Loffler F."/>
        </authorList>
    </citation>
    <scope>NUCLEOTIDE SEQUENCE</scope>
</reference>
<dbReference type="Pfam" id="PF02518">
    <property type="entry name" value="HATPase_c"/>
    <property type="match status" value="1"/>
</dbReference>
<keyword evidence="6" id="KW-0902">Two-component regulatory system</keyword>
<dbReference type="InterPro" id="IPR036890">
    <property type="entry name" value="HATPase_C_sf"/>
</dbReference>
<dbReference type="SUPFAM" id="SSF55874">
    <property type="entry name" value="ATPase domain of HSP90 chaperone/DNA topoisomerase II/histidine kinase"/>
    <property type="match status" value="1"/>
</dbReference>
<keyword evidence="2 8" id="KW-0808">Transferase</keyword>
<keyword evidence="4 8" id="KW-0418">Kinase</keyword>
<evidence type="ECO:0000256" key="1">
    <source>
        <dbReference type="ARBA" id="ARBA00022553"/>
    </source>
</evidence>
<dbReference type="PANTHER" id="PTHR43065:SF10">
    <property type="entry name" value="PEROXIDE STRESS-ACTIVATED HISTIDINE KINASE MAK3"/>
    <property type="match status" value="1"/>
</dbReference>
<dbReference type="EMBL" id="VSSQ01062798">
    <property type="protein sequence ID" value="MPN15919.1"/>
    <property type="molecule type" value="Genomic_DNA"/>
</dbReference>
<keyword evidence="3" id="KW-0547">Nucleotide-binding</keyword>
<keyword evidence="1" id="KW-0597">Phosphoprotein</keyword>
<keyword evidence="5" id="KW-0067">ATP-binding</keyword>
<dbReference type="PANTHER" id="PTHR43065">
    <property type="entry name" value="SENSOR HISTIDINE KINASE"/>
    <property type="match status" value="1"/>
</dbReference>
<dbReference type="InterPro" id="IPR003594">
    <property type="entry name" value="HATPase_dom"/>
</dbReference>
<evidence type="ECO:0000256" key="6">
    <source>
        <dbReference type="ARBA" id="ARBA00023012"/>
    </source>
</evidence>
<dbReference type="AlphaFoldDB" id="A0A645FR82"/>
<evidence type="ECO:0000256" key="2">
    <source>
        <dbReference type="ARBA" id="ARBA00022679"/>
    </source>
</evidence>
<proteinExistence type="predicted"/>
<protein>
    <submittedName>
        <fullName evidence="8">Sporulation kinase A</fullName>
        <ecNumber evidence="8">2.7.13.3</ecNumber>
    </submittedName>
</protein>
<evidence type="ECO:0000259" key="7">
    <source>
        <dbReference type="PROSITE" id="PS50109"/>
    </source>
</evidence>
<organism evidence="8">
    <name type="scientific">bioreactor metagenome</name>
    <dbReference type="NCBI Taxonomy" id="1076179"/>
    <lineage>
        <taxon>unclassified sequences</taxon>
        <taxon>metagenomes</taxon>
        <taxon>ecological metagenomes</taxon>
    </lineage>
</organism>